<proteinExistence type="predicted"/>
<name>A0A0C9TVS7_SPHS4</name>
<evidence type="ECO:0000313" key="2">
    <source>
        <dbReference type="EMBL" id="KIJ34403.1"/>
    </source>
</evidence>
<protein>
    <submittedName>
        <fullName evidence="2">Unplaced genomic scaffold SPHSTscaffold_125, whole genome shotgun sequence</fullName>
    </submittedName>
</protein>
<organism evidence="2 3">
    <name type="scientific">Sphaerobolus stellatus (strain SS14)</name>
    <dbReference type="NCBI Taxonomy" id="990650"/>
    <lineage>
        <taxon>Eukaryota</taxon>
        <taxon>Fungi</taxon>
        <taxon>Dikarya</taxon>
        <taxon>Basidiomycota</taxon>
        <taxon>Agaricomycotina</taxon>
        <taxon>Agaricomycetes</taxon>
        <taxon>Phallomycetidae</taxon>
        <taxon>Geastrales</taxon>
        <taxon>Sphaerobolaceae</taxon>
        <taxon>Sphaerobolus</taxon>
    </lineage>
</organism>
<evidence type="ECO:0000256" key="1">
    <source>
        <dbReference type="SAM" id="MobiDB-lite"/>
    </source>
</evidence>
<dbReference type="Proteomes" id="UP000054279">
    <property type="component" value="Unassembled WGS sequence"/>
</dbReference>
<dbReference type="HOGENOM" id="CLU_981982_0_0_1"/>
<reference evidence="2 3" key="1">
    <citation type="submission" date="2014-06" db="EMBL/GenBank/DDBJ databases">
        <title>Evolutionary Origins and Diversification of the Mycorrhizal Mutualists.</title>
        <authorList>
            <consortium name="DOE Joint Genome Institute"/>
            <consortium name="Mycorrhizal Genomics Consortium"/>
            <person name="Kohler A."/>
            <person name="Kuo A."/>
            <person name="Nagy L.G."/>
            <person name="Floudas D."/>
            <person name="Copeland A."/>
            <person name="Barry K.W."/>
            <person name="Cichocki N."/>
            <person name="Veneault-Fourrey C."/>
            <person name="LaButti K."/>
            <person name="Lindquist E.A."/>
            <person name="Lipzen A."/>
            <person name="Lundell T."/>
            <person name="Morin E."/>
            <person name="Murat C."/>
            <person name="Riley R."/>
            <person name="Ohm R."/>
            <person name="Sun H."/>
            <person name="Tunlid A."/>
            <person name="Henrissat B."/>
            <person name="Grigoriev I.V."/>
            <person name="Hibbett D.S."/>
            <person name="Martin F."/>
        </authorList>
    </citation>
    <scope>NUCLEOTIDE SEQUENCE [LARGE SCALE GENOMIC DNA]</scope>
    <source>
        <strain evidence="2 3">SS14</strain>
    </source>
</reference>
<gene>
    <name evidence="2" type="ORF">M422DRAFT_263546</name>
</gene>
<evidence type="ECO:0000313" key="3">
    <source>
        <dbReference type="Proteomes" id="UP000054279"/>
    </source>
</evidence>
<feature type="non-terminal residue" evidence="2">
    <location>
        <position position="1"/>
    </location>
</feature>
<feature type="region of interest" description="Disordered" evidence="1">
    <location>
        <begin position="1"/>
        <end position="44"/>
    </location>
</feature>
<accession>A0A0C9TVS7</accession>
<dbReference type="EMBL" id="KN837200">
    <property type="protein sequence ID" value="KIJ34403.1"/>
    <property type="molecule type" value="Genomic_DNA"/>
</dbReference>
<sequence>KEKGKEKETGPSGNVKGKAREVPATPKKTTPKKSQPKNQLESEDEEVEAEKQQCIYCVKKNITCVPQVRKKVCIACGRHKMKCKYFDKTAWAVMDGSQKVADAVRELVEMEKCKEAGCLEVVWHDLGLGVRVRVSNPITIAGRSRMVQSGNGFGVAGSNIEIWNTGLSNNLIGAQILLSQFLGWSSRSEMLGFDEDFVTYLEWRWSRTAAIRWSLVASLRFKHIGFEVLMKFIKICCKFAGPRRREILLGINSDVRVISLVSKKWGKTGCLTRSIVVSKFCKRK</sequence>
<dbReference type="AlphaFoldDB" id="A0A0C9TVS7"/>
<keyword evidence="3" id="KW-1185">Reference proteome</keyword>